<dbReference type="RefSeq" id="XP_002289620.1">
    <property type="nucleotide sequence ID" value="XM_002289584.1"/>
</dbReference>
<name>B8C112_THAPS</name>
<evidence type="ECO:0000313" key="3">
    <source>
        <dbReference type="Proteomes" id="UP000001449"/>
    </source>
</evidence>
<sequence>MVANKPQSTGQHHNDGSNARMTLLSLILGGQNTASAAPVSVGSNSIVGTQAVDQAPVPPTLYPTHLSTGGTDKPPHESNNTTTFLHVHATSVHGRYTLDDIQNAYSQAITGQDHGYSASFVNFVLRGCIEDELVHDRAKGRRVGRRS</sequence>
<dbReference type="AlphaFoldDB" id="B8C112"/>
<proteinExistence type="predicted"/>
<keyword evidence="3" id="KW-1185">Reference proteome</keyword>
<evidence type="ECO:0000256" key="1">
    <source>
        <dbReference type="SAM" id="MobiDB-lite"/>
    </source>
</evidence>
<dbReference type="GeneID" id="7442064"/>
<dbReference type="Proteomes" id="UP000001449">
    <property type="component" value="Chromosome 4"/>
</dbReference>
<evidence type="ECO:0000313" key="2">
    <source>
        <dbReference type="EMBL" id="EED93157.1"/>
    </source>
</evidence>
<dbReference type="KEGG" id="tps:THAPSDRAFT_4136"/>
<dbReference type="EMBL" id="CM000641">
    <property type="protein sequence ID" value="EED93157.1"/>
    <property type="molecule type" value="Genomic_DNA"/>
</dbReference>
<reference evidence="2 3" key="1">
    <citation type="journal article" date="2004" name="Science">
        <title>The genome of the diatom Thalassiosira pseudonana: ecology, evolution, and metabolism.</title>
        <authorList>
            <person name="Armbrust E.V."/>
            <person name="Berges J.A."/>
            <person name="Bowler C."/>
            <person name="Green B.R."/>
            <person name="Martinez D."/>
            <person name="Putnam N.H."/>
            <person name="Zhou S."/>
            <person name="Allen A.E."/>
            <person name="Apt K.E."/>
            <person name="Bechner M."/>
            <person name="Brzezinski M.A."/>
            <person name="Chaal B.K."/>
            <person name="Chiovitti A."/>
            <person name="Davis A.K."/>
            <person name="Demarest M.S."/>
            <person name="Detter J.C."/>
            <person name="Glavina T."/>
            <person name="Goodstein D."/>
            <person name="Hadi M.Z."/>
            <person name="Hellsten U."/>
            <person name="Hildebrand M."/>
            <person name="Jenkins B.D."/>
            <person name="Jurka J."/>
            <person name="Kapitonov V.V."/>
            <person name="Kroger N."/>
            <person name="Lau W.W."/>
            <person name="Lane T.W."/>
            <person name="Larimer F.W."/>
            <person name="Lippmeier J.C."/>
            <person name="Lucas S."/>
            <person name="Medina M."/>
            <person name="Montsant A."/>
            <person name="Obornik M."/>
            <person name="Parker M.S."/>
            <person name="Palenik B."/>
            <person name="Pazour G.J."/>
            <person name="Richardson P.M."/>
            <person name="Rynearson T.A."/>
            <person name="Saito M.A."/>
            <person name="Schwartz D.C."/>
            <person name="Thamatrakoln K."/>
            <person name="Valentin K."/>
            <person name="Vardi A."/>
            <person name="Wilkerson F.P."/>
            <person name="Rokhsar D.S."/>
        </authorList>
    </citation>
    <scope>NUCLEOTIDE SEQUENCE [LARGE SCALE GENOMIC DNA]</scope>
    <source>
        <strain evidence="2 3">CCMP1335</strain>
    </source>
</reference>
<feature type="region of interest" description="Disordered" evidence="1">
    <location>
        <begin position="55"/>
        <end position="79"/>
    </location>
</feature>
<dbReference type="InParanoid" id="B8C112"/>
<protein>
    <submittedName>
        <fullName evidence="2">Uncharacterized protein</fullName>
    </submittedName>
</protein>
<dbReference type="PaxDb" id="35128-Thaps4136"/>
<organism evidence="2 3">
    <name type="scientific">Thalassiosira pseudonana</name>
    <name type="common">Marine diatom</name>
    <name type="synonym">Cyclotella nana</name>
    <dbReference type="NCBI Taxonomy" id="35128"/>
    <lineage>
        <taxon>Eukaryota</taxon>
        <taxon>Sar</taxon>
        <taxon>Stramenopiles</taxon>
        <taxon>Ochrophyta</taxon>
        <taxon>Bacillariophyta</taxon>
        <taxon>Coscinodiscophyceae</taxon>
        <taxon>Thalassiosirophycidae</taxon>
        <taxon>Thalassiosirales</taxon>
        <taxon>Thalassiosiraceae</taxon>
        <taxon>Thalassiosira</taxon>
    </lineage>
</organism>
<gene>
    <name evidence="2" type="ORF">THAPSDRAFT_4136</name>
</gene>
<dbReference type="HOGENOM" id="CLU_1771852_0_0_1"/>
<reference evidence="2 3" key="2">
    <citation type="journal article" date="2008" name="Nature">
        <title>The Phaeodactylum genome reveals the evolutionary history of diatom genomes.</title>
        <authorList>
            <person name="Bowler C."/>
            <person name="Allen A.E."/>
            <person name="Badger J.H."/>
            <person name="Grimwood J."/>
            <person name="Jabbari K."/>
            <person name="Kuo A."/>
            <person name="Maheswari U."/>
            <person name="Martens C."/>
            <person name="Maumus F."/>
            <person name="Otillar R.P."/>
            <person name="Rayko E."/>
            <person name="Salamov A."/>
            <person name="Vandepoele K."/>
            <person name="Beszteri B."/>
            <person name="Gruber A."/>
            <person name="Heijde M."/>
            <person name="Katinka M."/>
            <person name="Mock T."/>
            <person name="Valentin K."/>
            <person name="Verret F."/>
            <person name="Berges J.A."/>
            <person name="Brownlee C."/>
            <person name="Cadoret J.P."/>
            <person name="Chiovitti A."/>
            <person name="Choi C.J."/>
            <person name="Coesel S."/>
            <person name="De Martino A."/>
            <person name="Detter J.C."/>
            <person name="Durkin C."/>
            <person name="Falciatore A."/>
            <person name="Fournet J."/>
            <person name="Haruta M."/>
            <person name="Huysman M.J."/>
            <person name="Jenkins B.D."/>
            <person name="Jiroutova K."/>
            <person name="Jorgensen R.E."/>
            <person name="Joubert Y."/>
            <person name="Kaplan A."/>
            <person name="Kroger N."/>
            <person name="Kroth P.G."/>
            <person name="La Roche J."/>
            <person name="Lindquist E."/>
            <person name="Lommer M."/>
            <person name="Martin-Jezequel V."/>
            <person name="Lopez P.J."/>
            <person name="Lucas S."/>
            <person name="Mangogna M."/>
            <person name="McGinnis K."/>
            <person name="Medlin L.K."/>
            <person name="Montsant A."/>
            <person name="Oudot-Le Secq M.P."/>
            <person name="Napoli C."/>
            <person name="Obornik M."/>
            <person name="Parker M.S."/>
            <person name="Petit J.L."/>
            <person name="Porcel B.M."/>
            <person name="Poulsen N."/>
            <person name="Robison M."/>
            <person name="Rychlewski L."/>
            <person name="Rynearson T.A."/>
            <person name="Schmutz J."/>
            <person name="Shapiro H."/>
            <person name="Siaut M."/>
            <person name="Stanley M."/>
            <person name="Sussman M.R."/>
            <person name="Taylor A.R."/>
            <person name="Vardi A."/>
            <person name="von Dassow P."/>
            <person name="Vyverman W."/>
            <person name="Willis A."/>
            <person name="Wyrwicz L.S."/>
            <person name="Rokhsar D.S."/>
            <person name="Weissenbach J."/>
            <person name="Armbrust E.V."/>
            <person name="Green B.R."/>
            <person name="Van de Peer Y."/>
            <person name="Grigoriev I.V."/>
        </authorList>
    </citation>
    <scope>NUCLEOTIDE SEQUENCE [LARGE SCALE GENOMIC DNA]</scope>
    <source>
        <strain evidence="2 3">CCMP1335</strain>
    </source>
</reference>
<accession>B8C112</accession>